<name>A0AAV7T9F8_PLEWA</name>
<reference evidence="1" key="1">
    <citation type="journal article" date="2022" name="bioRxiv">
        <title>Sequencing and chromosome-scale assembly of the giantPleurodeles waltlgenome.</title>
        <authorList>
            <person name="Brown T."/>
            <person name="Elewa A."/>
            <person name="Iarovenko S."/>
            <person name="Subramanian E."/>
            <person name="Araus A.J."/>
            <person name="Petzold A."/>
            <person name="Susuki M."/>
            <person name="Suzuki K.-i.T."/>
            <person name="Hayashi T."/>
            <person name="Toyoda A."/>
            <person name="Oliveira C."/>
            <person name="Osipova E."/>
            <person name="Leigh N.D."/>
            <person name="Simon A."/>
            <person name="Yun M.H."/>
        </authorList>
    </citation>
    <scope>NUCLEOTIDE SEQUENCE</scope>
    <source>
        <strain evidence="1">20211129_DDA</strain>
        <tissue evidence="1">Liver</tissue>
    </source>
</reference>
<proteinExistence type="predicted"/>
<dbReference type="EMBL" id="JANPWB010000007">
    <property type="protein sequence ID" value="KAJ1173260.1"/>
    <property type="molecule type" value="Genomic_DNA"/>
</dbReference>
<organism evidence="1 2">
    <name type="scientific">Pleurodeles waltl</name>
    <name type="common">Iberian ribbed newt</name>
    <dbReference type="NCBI Taxonomy" id="8319"/>
    <lineage>
        <taxon>Eukaryota</taxon>
        <taxon>Metazoa</taxon>
        <taxon>Chordata</taxon>
        <taxon>Craniata</taxon>
        <taxon>Vertebrata</taxon>
        <taxon>Euteleostomi</taxon>
        <taxon>Amphibia</taxon>
        <taxon>Batrachia</taxon>
        <taxon>Caudata</taxon>
        <taxon>Salamandroidea</taxon>
        <taxon>Salamandridae</taxon>
        <taxon>Pleurodelinae</taxon>
        <taxon>Pleurodeles</taxon>
    </lineage>
</organism>
<accession>A0AAV7T9F8</accession>
<keyword evidence="2" id="KW-1185">Reference proteome</keyword>
<dbReference type="Proteomes" id="UP001066276">
    <property type="component" value="Chromosome 4_1"/>
</dbReference>
<protein>
    <recommendedName>
        <fullName evidence="3">Reverse transcriptase domain-containing protein</fullName>
    </recommendedName>
</protein>
<evidence type="ECO:0000313" key="2">
    <source>
        <dbReference type="Proteomes" id="UP001066276"/>
    </source>
</evidence>
<gene>
    <name evidence="1" type="ORF">NDU88_005098</name>
</gene>
<dbReference type="PANTHER" id="PTHR31635">
    <property type="entry name" value="REVERSE TRANSCRIPTASE DOMAIN-CONTAINING PROTEIN-RELATED"/>
    <property type="match status" value="1"/>
</dbReference>
<dbReference type="PANTHER" id="PTHR31635:SF196">
    <property type="entry name" value="REVERSE TRANSCRIPTASE DOMAIN-CONTAINING PROTEIN-RELATED"/>
    <property type="match status" value="1"/>
</dbReference>
<sequence>MEPLAARVHAKKAEWRVVRSGTSHVISLYADDPLIYMRRTKEVLPSVMSLLSEFGGISGLIVNWGKSCIFPLISWPPARQENAPPGQLKWCFDTFKYLGVNVYHRAEDLRDGNLGRAVTSIKGSLRFWNKLPLSPLGKVTIANMLVLPRLLYYFAALPIIIPKSFFNSLNSALVQLVWGEGRRRVALTPLYHPVAEGGLGAPNFELYSAAAQLQWILNWIHRPSSAEATWLKTRLQGVPLLKWLMDKRTKSTRINPLMAAAHACWKKYIQKTPKNFPTHRSSH</sequence>
<evidence type="ECO:0008006" key="3">
    <source>
        <dbReference type="Google" id="ProtNLM"/>
    </source>
</evidence>
<dbReference type="AlphaFoldDB" id="A0AAV7T9F8"/>
<evidence type="ECO:0000313" key="1">
    <source>
        <dbReference type="EMBL" id="KAJ1173260.1"/>
    </source>
</evidence>
<comment type="caution">
    <text evidence="1">The sequence shown here is derived from an EMBL/GenBank/DDBJ whole genome shotgun (WGS) entry which is preliminary data.</text>
</comment>